<feature type="transmembrane region" description="Helical" evidence="8">
    <location>
        <begin position="6"/>
        <end position="23"/>
    </location>
</feature>
<evidence type="ECO:0000256" key="2">
    <source>
        <dbReference type="ARBA" id="ARBA00022475"/>
    </source>
</evidence>
<comment type="caution">
    <text evidence="10">The sequence shown here is derived from an EMBL/GenBank/DDBJ whole genome shotgun (WGS) entry which is preliminary data.</text>
</comment>
<evidence type="ECO:0000313" key="10">
    <source>
        <dbReference type="EMBL" id="MCP1101506.1"/>
    </source>
</evidence>
<dbReference type="Pfam" id="PF12821">
    <property type="entry name" value="ThrE_2"/>
    <property type="match status" value="1"/>
</dbReference>
<evidence type="ECO:0000256" key="3">
    <source>
        <dbReference type="ARBA" id="ARBA00022519"/>
    </source>
</evidence>
<keyword evidence="2" id="KW-1003">Cell membrane</keyword>
<dbReference type="Proteomes" id="UP001523566">
    <property type="component" value="Unassembled WGS sequence"/>
</dbReference>
<evidence type="ECO:0000256" key="8">
    <source>
        <dbReference type="SAM" id="Phobius"/>
    </source>
</evidence>
<comment type="subcellular location">
    <subcellularLocation>
        <location evidence="1">Cell membrane</location>
        <topology evidence="1">Multi-pass membrane protein</topology>
    </subcellularLocation>
</comment>
<accession>A0ABT1E6P4</accession>
<feature type="transmembrane region" description="Helical" evidence="8">
    <location>
        <begin position="79"/>
        <end position="101"/>
    </location>
</feature>
<feature type="domain" description="Threonine/Serine exporter ThrE" evidence="9">
    <location>
        <begin position="9"/>
        <end position="134"/>
    </location>
</feature>
<keyword evidence="11" id="KW-1185">Reference proteome</keyword>
<reference evidence="10 11" key="1">
    <citation type="journal article" date="2022" name="Genome Biol. Evol.">
        <title>Host diet, physiology and behaviors set the stage for Lachnospiraceae cladogenesis.</title>
        <authorList>
            <person name="Vera-Ponce De Leon A."/>
            <person name="Schneider M."/>
            <person name="Jahnes B.C."/>
            <person name="Sadowski V."/>
            <person name="Camuy-Velez L.A."/>
            <person name="Duan J."/>
            <person name="Sabree Z.L."/>
        </authorList>
    </citation>
    <scope>NUCLEOTIDE SEQUENCE [LARGE SCALE GENOMIC DNA]</scope>
    <source>
        <strain evidence="10 11">PAL113</strain>
    </source>
</reference>
<name>A0ABT1E6P4_9FIRM</name>
<evidence type="ECO:0000256" key="6">
    <source>
        <dbReference type="ARBA" id="ARBA00023136"/>
    </source>
</evidence>
<evidence type="ECO:0000256" key="4">
    <source>
        <dbReference type="ARBA" id="ARBA00022692"/>
    </source>
</evidence>
<keyword evidence="5 8" id="KW-1133">Transmembrane helix</keyword>
<dbReference type="InterPro" id="IPR024528">
    <property type="entry name" value="ThrE_2"/>
</dbReference>
<feature type="transmembrane region" description="Helical" evidence="8">
    <location>
        <begin position="53"/>
        <end position="72"/>
    </location>
</feature>
<dbReference type="EMBL" id="JAMZFW010000004">
    <property type="protein sequence ID" value="MCP1101506.1"/>
    <property type="molecule type" value="Genomic_DNA"/>
</dbReference>
<evidence type="ECO:0000256" key="1">
    <source>
        <dbReference type="ARBA" id="ARBA00004651"/>
    </source>
</evidence>
<comment type="similarity">
    <text evidence="7">Belongs to the ThrE exporter (TC 2.A.79) family.</text>
</comment>
<sequence>MIWDIFLNVVCPFMGTIAFAVLFSVPSKYFISCGLTGLMGWLAYYFTEPYVSIAIASFFGALVVVLISRILTVRKKCPITIFLVAGIFPLIPGSGVYYTAYYLVTNQLNQAAFKGLESLKIAFAIVIGIVVIVSIPRQFFSIEYWVRKWKRKGEFKND</sequence>
<evidence type="ECO:0000313" key="11">
    <source>
        <dbReference type="Proteomes" id="UP001523566"/>
    </source>
</evidence>
<organism evidence="10 11">
    <name type="scientific">Aequitasia blattaphilus</name>
    <dbReference type="NCBI Taxonomy" id="2949332"/>
    <lineage>
        <taxon>Bacteria</taxon>
        <taxon>Bacillati</taxon>
        <taxon>Bacillota</taxon>
        <taxon>Clostridia</taxon>
        <taxon>Lachnospirales</taxon>
        <taxon>Lachnospiraceae</taxon>
        <taxon>Aequitasia</taxon>
    </lineage>
</organism>
<dbReference type="PANTHER" id="PTHR34390">
    <property type="entry name" value="UPF0442 PROTEIN YJJB-RELATED"/>
    <property type="match status" value="1"/>
</dbReference>
<dbReference type="PANTHER" id="PTHR34390:SF1">
    <property type="entry name" value="SUCCINATE TRANSPORTER SUBUNIT YJJB-RELATED"/>
    <property type="match status" value="1"/>
</dbReference>
<dbReference type="RefSeq" id="WP_262065294.1">
    <property type="nucleotide sequence ID" value="NZ_JAMXOD010000004.1"/>
</dbReference>
<protein>
    <submittedName>
        <fullName evidence="10">Threonine/serine exporter family protein</fullName>
    </submittedName>
</protein>
<keyword evidence="3" id="KW-0997">Cell inner membrane</keyword>
<keyword evidence="6 8" id="KW-0472">Membrane</keyword>
<evidence type="ECO:0000256" key="5">
    <source>
        <dbReference type="ARBA" id="ARBA00022989"/>
    </source>
</evidence>
<dbReference type="InterPro" id="IPR050539">
    <property type="entry name" value="ThrE_Dicarb/AminoAcid_Exp"/>
</dbReference>
<keyword evidence="4 8" id="KW-0812">Transmembrane</keyword>
<proteinExistence type="inferred from homology"/>
<evidence type="ECO:0000256" key="7">
    <source>
        <dbReference type="ARBA" id="ARBA00034125"/>
    </source>
</evidence>
<feature type="transmembrane region" description="Helical" evidence="8">
    <location>
        <begin position="121"/>
        <end position="146"/>
    </location>
</feature>
<gene>
    <name evidence="10" type="ORF">NK125_03640</name>
</gene>
<evidence type="ECO:0000259" key="9">
    <source>
        <dbReference type="Pfam" id="PF12821"/>
    </source>
</evidence>